<evidence type="ECO:0000256" key="4">
    <source>
        <dbReference type="ARBA" id="ARBA00022771"/>
    </source>
</evidence>
<evidence type="ECO:0000259" key="11">
    <source>
        <dbReference type="PROSITE" id="PS50157"/>
    </source>
</evidence>
<dbReference type="SUPFAM" id="SSF57667">
    <property type="entry name" value="beta-beta-alpha zinc fingers"/>
    <property type="match status" value="1"/>
</dbReference>
<dbReference type="Gene3D" id="3.40.50.1820">
    <property type="entry name" value="alpha/beta hydrolase"/>
    <property type="match status" value="1"/>
</dbReference>
<feature type="domain" description="C2H2-type" evidence="11">
    <location>
        <begin position="9"/>
        <end position="38"/>
    </location>
</feature>
<dbReference type="FunFam" id="3.30.160.60:FF:000149">
    <property type="entry name" value="Zinc finger protein 569"/>
    <property type="match status" value="1"/>
</dbReference>
<keyword evidence="7" id="KW-0238">DNA-binding</keyword>
<dbReference type="GO" id="GO:0045944">
    <property type="term" value="P:positive regulation of transcription by RNA polymerase II"/>
    <property type="evidence" value="ECO:0007669"/>
    <property type="project" value="UniProtKB-ARBA"/>
</dbReference>
<dbReference type="PANTHER" id="PTHR19818:SF157">
    <property type="entry name" value="C2H2-TYPE DOMAIN-CONTAINING PROTEIN"/>
    <property type="match status" value="1"/>
</dbReference>
<protein>
    <submittedName>
        <fullName evidence="12">Zinc finger protein 805</fullName>
    </submittedName>
</protein>
<dbReference type="AlphaFoldDB" id="A0A401KYY7"/>
<accession>A0A401KYY7</accession>
<keyword evidence="2" id="KW-0479">Metal-binding</keyword>
<evidence type="ECO:0000256" key="9">
    <source>
        <dbReference type="ARBA" id="ARBA00023242"/>
    </source>
</evidence>
<dbReference type="SMART" id="SM00355">
    <property type="entry name" value="ZnF_C2H2"/>
    <property type="match status" value="2"/>
</dbReference>
<keyword evidence="9" id="KW-0539">Nucleus</keyword>
<comment type="subcellular location">
    <subcellularLocation>
        <location evidence="1">Nucleus</location>
    </subcellularLocation>
</comment>
<dbReference type="InterPro" id="IPR050329">
    <property type="entry name" value="GLI_C2H2-zinc-finger"/>
</dbReference>
<keyword evidence="4 10" id="KW-0863">Zinc-finger</keyword>
<evidence type="ECO:0000256" key="5">
    <source>
        <dbReference type="ARBA" id="ARBA00022833"/>
    </source>
</evidence>
<comment type="caution">
    <text evidence="12">The sequence shown here is derived from an EMBL/GenBank/DDBJ whole genome shotgun (WGS) entry which is preliminary data.</text>
</comment>
<dbReference type="PROSITE" id="PS50157">
    <property type="entry name" value="ZINC_FINGER_C2H2_2"/>
    <property type="match status" value="2"/>
</dbReference>
<evidence type="ECO:0000256" key="7">
    <source>
        <dbReference type="ARBA" id="ARBA00023125"/>
    </source>
</evidence>
<dbReference type="EMBL" id="BDHI01000018">
    <property type="protein sequence ID" value="GCB24451.1"/>
    <property type="molecule type" value="Genomic_DNA"/>
</dbReference>
<feature type="domain" description="C2H2-type" evidence="11">
    <location>
        <begin position="39"/>
        <end position="68"/>
    </location>
</feature>
<keyword evidence="3" id="KW-0677">Repeat</keyword>
<keyword evidence="8" id="KW-0804">Transcription</keyword>
<dbReference type="Proteomes" id="UP000286921">
    <property type="component" value="Unassembled WGS sequence"/>
</dbReference>
<dbReference type="FunFam" id="3.30.160.60:FF:001270">
    <property type="entry name" value="zinc finger protein 583 isoform X1"/>
    <property type="match status" value="1"/>
</dbReference>
<evidence type="ECO:0000256" key="1">
    <source>
        <dbReference type="ARBA" id="ARBA00004123"/>
    </source>
</evidence>
<keyword evidence="6" id="KW-0805">Transcription regulation</keyword>
<dbReference type="PROSITE" id="PS00028">
    <property type="entry name" value="ZINC_FINGER_C2H2_1"/>
    <property type="match status" value="2"/>
</dbReference>
<gene>
    <name evidence="12" type="ORF">AAWM_07336</name>
</gene>
<evidence type="ECO:0000313" key="12">
    <source>
        <dbReference type="EMBL" id="GCB24451.1"/>
    </source>
</evidence>
<sequence>MKNRSERGFYCTWEHCNKVFNRKSDLRRHYRIHTNERPYKCTVKDCGKCFVQRSALAVHSRTHTGEKPHVFNHRECNKALSDVRAILSPYLLGSDHNSRLALPVTGEFTQENGLISVRSQHANEHAILERTRGVFGYEAHGYWLWHNSEAAAADIEAHPESTFSLIFPQDPLLWKTVLCPRDKAAEWVRSGRTTPLPSWLTQEDRDVHHRVFSKGGYSGPLSWYKAAIRGINTEDEASINEGEGKCPVRNLFIAAQQDYICRAEMGTMITKMNVPDAKIEMVDCGHWVQLEKPEVVNNLLIEFAKEVVN</sequence>
<dbReference type="InterPro" id="IPR036236">
    <property type="entry name" value="Znf_C2H2_sf"/>
</dbReference>
<dbReference type="Pfam" id="PF00096">
    <property type="entry name" value="zf-C2H2"/>
    <property type="match status" value="2"/>
</dbReference>
<evidence type="ECO:0000256" key="10">
    <source>
        <dbReference type="PROSITE-ProRule" id="PRU00042"/>
    </source>
</evidence>
<dbReference type="GO" id="GO:0000978">
    <property type="term" value="F:RNA polymerase II cis-regulatory region sequence-specific DNA binding"/>
    <property type="evidence" value="ECO:0007669"/>
    <property type="project" value="TreeGrafter"/>
</dbReference>
<evidence type="ECO:0000256" key="6">
    <source>
        <dbReference type="ARBA" id="ARBA00023015"/>
    </source>
</evidence>
<name>A0A401KYY7_ASPAW</name>
<dbReference type="InterPro" id="IPR013087">
    <property type="entry name" value="Znf_C2H2_type"/>
</dbReference>
<dbReference type="GO" id="GO:0008270">
    <property type="term" value="F:zinc ion binding"/>
    <property type="evidence" value="ECO:0007669"/>
    <property type="project" value="UniProtKB-KW"/>
</dbReference>
<dbReference type="Gene3D" id="3.30.160.60">
    <property type="entry name" value="Classic Zinc Finger"/>
    <property type="match status" value="2"/>
</dbReference>
<evidence type="ECO:0000256" key="8">
    <source>
        <dbReference type="ARBA" id="ARBA00023163"/>
    </source>
</evidence>
<dbReference type="PANTHER" id="PTHR19818">
    <property type="entry name" value="ZINC FINGER PROTEIN ZIC AND GLI"/>
    <property type="match status" value="1"/>
</dbReference>
<proteinExistence type="predicted"/>
<keyword evidence="13" id="KW-1185">Reference proteome</keyword>
<keyword evidence="5" id="KW-0862">Zinc</keyword>
<dbReference type="InterPro" id="IPR029058">
    <property type="entry name" value="AB_hydrolase_fold"/>
</dbReference>
<evidence type="ECO:0000313" key="13">
    <source>
        <dbReference type="Proteomes" id="UP000286921"/>
    </source>
</evidence>
<dbReference type="GO" id="GO:0000981">
    <property type="term" value="F:DNA-binding transcription factor activity, RNA polymerase II-specific"/>
    <property type="evidence" value="ECO:0007669"/>
    <property type="project" value="TreeGrafter"/>
</dbReference>
<evidence type="ECO:0000256" key="3">
    <source>
        <dbReference type="ARBA" id="ARBA00022737"/>
    </source>
</evidence>
<dbReference type="GO" id="GO:0005634">
    <property type="term" value="C:nucleus"/>
    <property type="evidence" value="ECO:0007669"/>
    <property type="project" value="UniProtKB-SubCell"/>
</dbReference>
<organism evidence="12 13">
    <name type="scientific">Aspergillus awamori</name>
    <name type="common">Black koji mold</name>
    <dbReference type="NCBI Taxonomy" id="105351"/>
    <lineage>
        <taxon>Eukaryota</taxon>
        <taxon>Fungi</taxon>
        <taxon>Dikarya</taxon>
        <taxon>Ascomycota</taxon>
        <taxon>Pezizomycotina</taxon>
        <taxon>Eurotiomycetes</taxon>
        <taxon>Eurotiomycetidae</taxon>
        <taxon>Eurotiales</taxon>
        <taxon>Aspergillaceae</taxon>
        <taxon>Aspergillus</taxon>
    </lineage>
</organism>
<reference evidence="12 13" key="1">
    <citation type="submission" date="2016-09" db="EMBL/GenBank/DDBJ databases">
        <title>Aspergillus awamori IFM 58123T.</title>
        <authorList>
            <person name="Kusuya Y."/>
            <person name="Shimizu M."/>
            <person name="Takahashi H."/>
            <person name="Yaguchi T."/>
        </authorList>
    </citation>
    <scope>NUCLEOTIDE SEQUENCE [LARGE SCALE GENOMIC DNA]</scope>
    <source>
        <strain evidence="12 13">IFM 58123</strain>
    </source>
</reference>
<evidence type="ECO:0000256" key="2">
    <source>
        <dbReference type="ARBA" id="ARBA00022723"/>
    </source>
</evidence>
<dbReference type="STRING" id="105351.A0A401KYY7"/>
<dbReference type="SUPFAM" id="SSF53474">
    <property type="entry name" value="alpha/beta-Hydrolases"/>
    <property type="match status" value="1"/>
</dbReference>